<evidence type="ECO:0000256" key="1">
    <source>
        <dbReference type="ARBA" id="ARBA00022649"/>
    </source>
</evidence>
<proteinExistence type="predicted"/>
<evidence type="ECO:0000313" key="3">
    <source>
        <dbReference type="Proteomes" id="UP000309788"/>
    </source>
</evidence>
<dbReference type="OrthoDB" id="961141at2"/>
<dbReference type="AlphaFoldDB" id="A0A5R9K610"/>
<dbReference type="RefSeq" id="WP_138283818.1">
    <property type="nucleotide sequence ID" value="NZ_BMGE01000004.1"/>
</dbReference>
<keyword evidence="3" id="KW-1185">Reference proteome</keyword>
<protein>
    <submittedName>
        <fullName evidence="2">Type II toxin-antitoxin system RelE/ParE family toxin</fullName>
    </submittedName>
</protein>
<dbReference type="InterPro" id="IPR035093">
    <property type="entry name" value="RelE/ParE_toxin_dom_sf"/>
</dbReference>
<dbReference type="EMBL" id="VCEI01000031">
    <property type="protein sequence ID" value="TLU89105.1"/>
    <property type="molecule type" value="Genomic_DNA"/>
</dbReference>
<dbReference type="InterPro" id="IPR007712">
    <property type="entry name" value="RelE/ParE_toxin"/>
</dbReference>
<sequence length="93" mass="10895">MVYKIKWTEIAKDNYHEMVSYIYDILGETVAERFTDELQSSLGKLEMFPFIGMQRSILSSVRKLTVGKHHILFYTVIDNSEVVLNVLDCKRFT</sequence>
<accession>A0A5R9K610</accession>
<dbReference type="Gene3D" id="3.30.2310.20">
    <property type="entry name" value="RelE-like"/>
    <property type="match status" value="1"/>
</dbReference>
<comment type="caution">
    <text evidence="2">The sequence shown here is derived from an EMBL/GenBank/DDBJ whole genome shotgun (WGS) entry which is preliminary data.</text>
</comment>
<dbReference type="NCBIfam" id="TIGR02385">
    <property type="entry name" value="RelE_StbE"/>
    <property type="match status" value="1"/>
</dbReference>
<reference evidence="2 3" key="1">
    <citation type="submission" date="2019-05" db="EMBL/GenBank/DDBJ databases">
        <authorList>
            <person name="Qu J.-H."/>
        </authorList>
    </citation>
    <scope>NUCLEOTIDE SEQUENCE [LARGE SCALE GENOMIC DNA]</scope>
    <source>
        <strain evidence="2 3">Z12</strain>
    </source>
</reference>
<dbReference type="Pfam" id="PF05016">
    <property type="entry name" value="ParE_toxin"/>
    <property type="match status" value="1"/>
</dbReference>
<evidence type="ECO:0000313" key="2">
    <source>
        <dbReference type="EMBL" id="TLU89105.1"/>
    </source>
</evidence>
<gene>
    <name evidence="2" type="ORF">FEM55_23750</name>
</gene>
<keyword evidence="1" id="KW-1277">Toxin-antitoxin system</keyword>
<name>A0A5R9K610_9BACT</name>
<dbReference type="Proteomes" id="UP000309788">
    <property type="component" value="Unassembled WGS sequence"/>
</dbReference>
<organism evidence="2 3">
    <name type="scientific">Dyadobacter sediminis</name>
    <dbReference type="NCBI Taxonomy" id="1493691"/>
    <lineage>
        <taxon>Bacteria</taxon>
        <taxon>Pseudomonadati</taxon>
        <taxon>Bacteroidota</taxon>
        <taxon>Cytophagia</taxon>
        <taxon>Cytophagales</taxon>
        <taxon>Spirosomataceae</taxon>
        <taxon>Dyadobacter</taxon>
    </lineage>
</organism>